<reference evidence="3 5" key="1">
    <citation type="submission" date="2024-03" db="EMBL/GenBank/DDBJ databases">
        <title>The Acrasis kona genome and developmental transcriptomes reveal deep origins of eukaryotic multicellular pathways.</title>
        <authorList>
            <person name="Sheikh S."/>
            <person name="Fu C.-J."/>
            <person name="Brown M.W."/>
            <person name="Baldauf S.L."/>
        </authorList>
    </citation>
    <scope>NUCLEOTIDE SEQUENCE [LARGE SCALE GENOMIC DNA]</scope>
    <source>
        <strain evidence="3 5">ATCC MYA-3509</strain>
    </source>
</reference>
<keyword evidence="1" id="KW-0472">Membrane</keyword>
<sequence>MSTSVDIPLQDHTNGKFDAIETPKSVKRVVNWPIVLAVVLIISILVFIIAFITVFFAIYGGIGVYGFNTIYAANPSVEGQGCYNLNRAANNPSNYRPSYCGSVNSSIPRYFLPQSNWSYVTFQSRTIKDEGAVDPSMRIKAILMLSNPDKDPFVIAVHGIRSCKESVIDNIAMLWKNGFNVLALDLRNHGESEVSSKYPYASFGNQEHWDVLGGLDYLLANYPRLSNSSKNIGIFGESMGGSTATVTFAVDGGVNLNAAWLDAPAIYIRDTLYANIVMYGFDPNYVLSSVCSRSKIAWPYGCPPFRYDPETLLSTIKPGRHVYFVSKTNDKIVPINNSYRASEKLIKQGVNVTTWFDIDLNQPSYCGSHCDMIGFKPDQYEQRMVSFFNDHLVRLP</sequence>
<dbReference type="Proteomes" id="UP001431209">
    <property type="component" value="Unassembled WGS sequence"/>
</dbReference>
<keyword evidence="1" id="KW-1133">Transmembrane helix</keyword>
<keyword evidence="1" id="KW-0812">Transmembrane</keyword>
<dbReference type="Gene3D" id="3.40.50.1820">
    <property type="entry name" value="alpha/beta hydrolase"/>
    <property type="match status" value="1"/>
</dbReference>
<evidence type="ECO:0000313" key="3">
    <source>
        <dbReference type="EMBL" id="KAL0477535.1"/>
    </source>
</evidence>
<dbReference type="EMBL" id="JAOPGA020001646">
    <property type="protein sequence ID" value="KAL0490149.1"/>
    <property type="molecule type" value="Genomic_DNA"/>
</dbReference>
<protein>
    <submittedName>
        <fullName evidence="3">Esterase/lipase HI</fullName>
    </submittedName>
</protein>
<feature type="domain" description="Serine aminopeptidase S33" evidence="2">
    <location>
        <begin position="152"/>
        <end position="272"/>
    </location>
</feature>
<dbReference type="SUPFAM" id="SSF53474">
    <property type="entry name" value="alpha/beta-Hydrolases"/>
    <property type="match status" value="1"/>
</dbReference>
<dbReference type="InterPro" id="IPR029058">
    <property type="entry name" value="AB_hydrolase_fold"/>
</dbReference>
<dbReference type="EMBL" id="JAOPGA020000191">
    <property type="protein sequence ID" value="KAL0477535.1"/>
    <property type="molecule type" value="Genomic_DNA"/>
</dbReference>
<evidence type="ECO:0000313" key="4">
    <source>
        <dbReference type="EMBL" id="KAL0490149.1"/>
    </source>
</evidence>
<gene>
    <name evidence="4" type="ORF">AKO1_006678</name>
    <name evidence="3" type="ORF">AKO1_010847</name>
</gene>
<keyword evidence="5" id="KW-1185">Reference proteome</keyword>
<organism evidence="3 5">
    <name type="scientific">Acrasis kona</name>
    <dbReference type="NCBI Taxonomy" id="1008807"/>
    <lineage>
        <taxon>Eukaryota</taxon>
        <taxon>Discoba</taxon>
        <taxon>Heterolobosea</taxon>
        <taxon>Tetramitia</taxon>
        <taxon>Eutetramitia</taxon>
        <taxon>Acrasidae</taxon>
        <taxon>Acrasis</taxon>
    </lineage>
</organism>
<comment type="caution">
    <text evidence="3">The sequence shown here is derived from an EMBL/GenBank/DDBJ whole genome shotgun (WGS) entry which is preliminary data.</text>
</comment>
<accession>A0AAW2YKK5</accession>
<dbReference type="AlphaFoldDB" id="A0AAW2YKK5"/>
<evidence type="ECO:0000313" key="5">
    <source>
        <dbReference type="Proteomes" id="UP001431209"/>
    </source>
</evidence>
<dbReference type="Pfam" id="PF12146">
    <property type="entry name" value="Hydrolase_4"/>
    <property type="match status" value="1"/>
</dbReference>
<feature type="transmembrane region" description="Helical" evidence="1">
    <location>
        <begin position="34"/>
        <end position="59"/>
    </location>
</feature>
<evidence type="ECO:0000259" key="2">
    <source>
        <dbReference type="Pfam" id="PF12146"/>
    </source>
</evidence>
<dbReference type="InterPro" id="IPR022742">
    <property type="entry name" value="Hydrolase_4"/>
</dbReference>
<proteinExistence type="predicted"/>
<evidence type="ECO:0000256" key="1">
    <source>
        <dbReference type="SAM" id="Phobius"/>
    </source>
</evidence>
<name>A0AAW2YKK5_9EUKA</name>